<name>A0A8H4TTC3_9HYPO</name>
<dbReference type="Proteomes" id="UP000622797">
    <property type="component" value="Unassembled WGS sequence"/>
</dbReference>
<reference evidence="2" key="1">
    <citation type="journal article" date="2020" name="BMC Genomics">
        <title>Correction to: Identification and distribution of gene clusters required for synthesis of sphingolipid metabolism inhibitors in diverse species of the filamentous fungus Fusarium.</title>
        <authorList>
            <person name="Kim H.S."/>
            <person name="Lohmar J.M."/>
            <person name="Busman M."/>
            <person name="Brown D.W."/>
            <person name="Naumann T.A."/>
            <person name="Divon H.H."/>
            <person name="Lysoe E."/>
            <person name="Uhlig S."/>
            <person name="Proctor R.H."/>
        </authorList>
    </citation>
    <scope>NUCLEOTIDE SEQUENCE</scope>
    <source>
        <strain evidence="2">NRRL 20472</strain>
    </source>
</reference>
<dbReference type="InterPro" id="IPR010730">
    <property type="entry name" value="HET"/>
</dbReference>
<dbReference type="AlphaFoldDB" id="A0A8H4TTC3"/>
<dbReference type="OrthoDB" id="20872at2759"/>
<evidence type="ECO:0000313" key="2">
    <source>
        <dbReference type="EMBL" id="KAF4963735.1"/>
    </source>
</evidence>
<comment type="caution">
    <text evidence="2">The sequence shown here is derived from an EMBL/GenBank/DDBJ whole genome shotgun (WGS) entry which is preliminary data.</text>
</comment>
<dbReference type="EMBL" id="JABEXW010000453">
    <property type="protein sequence ID" value="KAF4963735.1"/>
    <property type="molecule type" value="Genomic_DNA"/>
</dbReference>
<dbReference type="PANTHER" id="PTHR10622">
    <property type="entry name" value="HET DOMAIN-CONTAINING PROTEIN"/>
    <property type="match status" value="1"/>
</dbReference>
<protein>
    <recommendedName>
        <fullName evidence="1">Heterokaryon incompatibility domain-containing protein</fullName>
    </recommendedName>
</protein>
<gene>
    <name evidence="2" type="ORF">FSARC_8283</name>
</gene>
<evidence type="ECO:0000259" key="1">
    <source>
        <dbReference type="Pfam" id="PF06985"/>
    </source>
</evidence>
<feature type="domain" description="Heterokaryon incompatibility" evidence="1">
    <location>
        <begin position="27"/>
        <end position="110"/>
    </location>
</feature>
<dbReference type="Pfam" id="PF06985">
    <property type="entry name" value="HET"/>
    <property type="match status" value="1"/>
</dbReference>
<sequence>MRLIDVVTMEMVSFTINLKSLQDEHPYAILSHTWGEDEVSFQDYHGPKRESMKGFAKIKACCMQAMKDGIAWAWIDTCCIDKKDSAELSEAINSMYAWYRESAVCYTILDDVPPRSPSFPDVEFRTARWFTRGWCLQELLAPRKVEFYASDWSELGTKWSLSNTIKEITGIPHDALCHDRPLSDFPAAERMSWASNRKTSRSEDVAYCLLGIFDVNMPLMYGEGKKSFTRLQMEILKEKEDYSLLLHKGDLRGTYGRHIPGGSALALSPDQFDQLAFTTLSYESYNYRSLYAISSSQLRLPTRIAREMMARNAPYMTSKGLRIQLLTLRAEQYPALDSDSILVWTEFMHNEQMHLK</sequence>
<organism evidence="2 3">
    <name type="scientific">Fusarium sarcochroum</name>
    <dbReference type="NCBI Taxonomy" id="1208366"/>
    <lineage>
        <taxon>Eukaryota</taxon>
        <taxon>Fungi</taxon>
        <taxon>Dikarya</taxon>
        <taxon>Ascomycota</taxon>
        <taxon>Pezizomycotina</taxon>
        <taxon>Sordariomycetes</taxon>
        <taxon>Hypocreomycetidae</taxon>
        <taxon>Hypocreales</taxon>
        <taxon>Nectriaceae</taxon>
        <taxon>Fusarium</taxon>
        <taxon>Fusarium lateritium species complex</taxon>
    </lineage>
</organism>
<dbReference type="PANTHER" id="PTHR10622:SF10">
    <property type="entry name" value="HET DOMAIN-CONTAINING PROTEIN"/>
    <property type="match status" value="1"/>
</dbReference>
<reference evidence="2" key="2">
    <citation type="submission" date="2020-05" db="EMBL/GenBank/DDBJ databases">
        <authorList>
            <person name="Kim H.-S."/>
            <person name="Proctor R.H."/>
            <person name="Brown D.W."/>
        </authorList>
    </citation>
    <scope>NUCLEOTIDE SEQUENCE</scope>
    <source>
        <strain evidence="2">NRRL 20472</strain>
    </source>
</reference>
<proteinExistence type="predicted"/>
<evidence type="ECO:0000313" key="3">
    <source>
        <dbReference type="Proteomes" id="UP000622797"/>
    </source>
</evidence>
<accession>A0A8H4TTC3</accession>
<keyword evidence="3" id="KW-1185">Reference proteome</keyword>